<name>A0ABM0UI65_CAMSA</name>
<dbReference type="RefSeq" id="XP_010441512.1">
    <property type="nucleotide sequence ID" value="XM_010443210.2"/>
</dbReference>
<dbReference type="Pfam" id="PF13920">
    <property type="entry name" value="zf-C3HC4_3"/>
    <property type="match status" value="1"/>
</dbReference>
<evidence type="ECO:0000256" key="6">
    <source>
        <dbReference type="SAM" id="MobiDB-lite"/>
    </source>
</evidence>
<dbReference type="PIRSF" id="PIRSF036836">
    <property type="entry name" value="RNase_bind_SBP1"/>
    <property type="match status" value="1"/>
</dbReference>
<dbReference type="Gene3D" id="3.30.40.10">
    <property type="entry name" value="Zinc/RING finger domain, C3HC4 (zinc finger)"/>
    <property type="match status" value="1"/>
</dbReference>
<dbReference type="PANTHER" id="PTHR42647">
    <property type="entry name" value="SBP (S-RIBONUCLEASE BINDING PROTEIN) FAMILY PROTEIN"/>
    <property type="match status" value="1"/>
</dbReference>
<keyword evidence="8" id="KW-1185">Reference proteome</keyword>
<keyword evidence="5" id="KW-0175">Coiled coil</keyword>
<evidence type="ECO:0000256" key="1">
    <source>
        <dbReference type="ARBA" id="ARBA00022723"/>
    </source>
</evidence>
<evidence type="ECO:0000313" key="8">
    <source>
        <dbReference type="Proteomes" id="UP000694864"/>
    </source>
</evidence>
<reference evidence="9" key="2">
    <citation type="submission" date="2025-08" db="UniProtKB">
        <authorList>
            <consortium name="RefSeq"/>
        </authorList>
    </citation>
    <scope>IDENTIFICATION</scope>
    <source>
        <tissue evidence="9">Leaf</tissue>
    </source>
</reference>
<keyword evidence="3" id="KW-0862">Zinc</keyword>
<evidence type="ECO:0000256" key="4">
    <source>
        <dbReference type="PROSITE-ProRule" id="PRU00175"/>
    </source>
</evidence>
<keyword evidence="2 4" id="KW-0863">Zinc-finger</keyword>
<proteinExistence type="predicted"/>
<evidence type="ECO:0000256" key="5">
    <source>
        <dbReference type="SAM" id="Coils"/>
    </source>
</evidence>
<evidence type="ECO:0000259" key="7">
    <source>
        <dbReference type="PROSITE" id="PS50089"/>
    </source>
</evidence>
<feature type="domain" description="RING-type" evidence="7">
    <location>
        <begin position="262"/>
        <end position="296"/>
    </location>
</feature>
<feature type="coiled-coil region" evidence="5">
    <location>
        <begin position="149"/>
        <end position="190"/>
    </location>
</feature>
<organism evidence="8 9">
    <name type="scientific">Camelina sativa</name>
    <name type="common">False flax</name>
    <name type="synonym">Myagrum sativum</name>
    <dbReference type="NCBI Taxonomy" id="90675"/>
    <lineage>
        <taxon>Eukaryota</taxon>
        <taxon>Viridiplantae</taxon>
        <taxon>Streptophyta</taxon>
        <taxon>Embryophyta</taxon>
        <taxon>Tracheophyta</taxon>
        <taxon>Spermatophyta</taxon>
        <taxon>Magnoliopsida</taxon>
        <taxon>eudicotyledons</taxon>
        <taxon>Gunneridae</taxon>
        <taxon>Pentapetalae</taxon>
        <taxon>rosids</taxon>
        <taxon>malvids</taxon>
        <taxon>Brassicales</taxon>
        <taxon>Brassicaceae</taxon>
        <taxon>Camelineae</taxon>
        <taxon>Camelina</taxon>
    </lineage>
</organism>
<sequence length="309" mass="34543">MAVQAHHHLSTLFFLNRNGQEGNDCSNQPEQKSQFHSINTGVDSRKRAREVSSSVIDLEDITTAAPMNPLPQTPPQVIGRRQNPNVVVSTGLRLSREQNQEQRFSTFPIFTGDLAGEIKSQTDELNRFLQIQGEQLRRMLTENNDRHYRELLRTTEESVRRRLREKEAEVDKATRRHAELEARASQIETESRAWQVRAAAREAEATSLQAQLQQAVFAAAHRGGVITTAEQNSGSVDGADEAEDAESAYVDPDRCEMIGPGCRICRRRSATVLALPCRHLVLCKGCDGSVRVCPLCLSTKNSSVEVFYS</sequence>
<dbReference type="GeneID" id="104724669"/>
<accession>A0ABM0UI65</accession>
<evidence type="ECO:0000256" key="2">
    <source>
        <dbReference type="ARBA" id="ARBA00022771"/>
    </source>
</evidence>
<dbReference type="PANTHER" id="PTHR42647:SF27">
    <property type="entry name" value="SBP (S-RIBONUCLEASE BINDING PROTEIN) FAMILY PROTEIN"/>
    <property type="match status" value="1"/>
</dbReference>
<dbReference type="CDD" id="cd16649">
    <property type="entry name" value="mRING-HC-C3HC5_CGRF1-like"/>
    <property type="match status" value="1"/>
</dbReference>
<dbReference type="Proteomes" id="UP000694864">
    <property type="component" value="Chromosome 11"/>
</dbReference>
<gene>
    <name evidence="9" type="primary">LOC104724669</name>
</gene>
<evidence type="ECO:0000256" key="3">
    <source>
        <dbReference type="ARBA" id="ARBA00022833"/>
    </source>
</evidence>
<dbReference type="InterPro" id="IPR013083">
    <property type="entry name" value="Znf_RING/FYVE/PHD"/>
</dbReference>
<evidence type="ECO:0000313" key="9">
    <source>
        <dbReference type="RefSeq" id="XP_010441512.1"/>
    </source>
</evidence>
<reference evidence="8" key="1">
    <citation type="journal article" date="2014" name="Nat. Commun.">
        <title>The emerging biofuel crop Camelina sativa retains a highly undifferentiated hexaploid genome structure.</title>
        <authorList>
            <person name="Kagale S."/>
            <person name="Koh C."/>
            <person name="Nixon J."/>
            <person name="Bollina V."/>
            <person name="Clarke W.E."/>
            <person name="Tuteja R."/>
            <person name="Spillane C."/>
            <person name="Robinson S.J."/>
            <person name="Links M.G."/>
            <person name="Clarke C."/>
            <person name="Higgins E.E."/>
            <person name="Huebert T."/>
            <person name="Sharpe A.G."/>
            <person name="Parkin I.A."/>
        </authorList>
    </citation>
    <scope>NUCLEOTIDE SEQUENCE [LARGE SCALE GENOMIC DNA]</scope>
    <source>
        <strain evidence="8">cv. DH55</strain>
    </source>
</reference>
<dbReference type="InterPro" id="IPR001841">
    <property type="entry name" value="Znf_RING"/>
</dbReference>
<keyword evidence="1" id="KW-0479">Metal-binding</keyword>
<feature type="compositionally biased region" description="Polar residues" evidence="6">
    <location>
        <begin position="22"/>
        <end position="42"/>
    </location>
</feature>
<feature type="region of interest" description="Disordered" evidence="6">
    <location>
        <begin position="22"/>
        <end position="46"/>
    </location>
</feature>
<protein>
    <submittedName>
        <fullName evidence="9">BOI-related E3 ubiquitin-protein ligase 1</fullName>
    </submittedName>
</protein>
<dbReference type="PROSITE" id="PS50089">
    <property type="entry name" value="ZF_RING_2"/>
    <property type="match status" value="1"/>
</dbReference>